<dbReference type="InterPro" id="IPR047140">
    <property type="entry name" value="LabA"/>
</dbReference>
<name>A0A9X3EH69_9GAMM</name>
<evidence type="ECO:0000313" key="3">
    <source>
        <dbReference type="EMBL" id="MCY0966679.1"/>
    </source>
</evidence>
<dbReference type="Pfam" id="PF00313">
    <property type="entry name" value="CSD"/>
    <property type="match status" value="1"/>
</dbReference>
<proteinExistence type="predicted"/>
<dbReference type="InterPro" id="IPR021139">
    <property type="entry name" value="NYN"/>
</dbReference>
<dbReference type="Gene3D" id="2.40.50.140">
    <property type="entry name" value="Nucleic acid-binding proteins"/>
    <property type="match status" value="1"/>
</dbReference>
<organism evidence="3 4">
    <name type="scientific">Parathalassolituus penaei</name>
    <dbReference type="NCBI Taxonomy" id="2997323"/>
    <lineage>
        <taxon>Bacteria</taxon>
        <taxon>Pseudomonadati</taxon>
        <taxon>Pseudomonadota</taxon>
        <taxon>Gammaproteobacteria</taxon>
        <taxon>Oceanospirillales</taxon>
        <taxon>Oceanospirillaceae</taxon>
        <taxon>Parathalassolituus</taxon>
    </lineage>
</organism>
<feature type="compositionally biased region" description="Basic and acidic residues" evidence="1">
    <location>
        <begin position="221"/>
        <end position="257"/>
    </location>
</feature>
<feature type="domain" description="CSD" evidence="2">
    <location>
        <begin position="272"/>
        <end position="337"/>
    </location>
</feature>
<dbReference type="GO" id="GO:0003676">
    <property type="term" value="F:nucleic acid binding"/>
    <property type="evidence" value="ECO:0007669"/>
    <property type="project" value="InterPro"/>
</dbReference>
<dbReference type="PROSITE" id="PS51857">
    <property type="entry name" value="CSD_2"/>
    <property type="match status" value="1"/>
</dbReference>
<sequence>MVFNTDDDRRMIRIGVFYDGNYFSHVSNYYLYQHARKARISISGLHQFIVNEIAREENCDSRRCRIVDAHYFRGRLSAYEAQSRNSLYGERLFEEVLMREGIISHFLPLSNAGEKGIDVWFALEAFELTIHKRFDVVVLIAGDSDYLPLIRKINTLGSRVMVLGWDFSFTDDQGNERSTHTSQAILEEANYPLVMSDVIEDRSRRSDVLIDGLFVQARRDKSHDGQGDVRESRYERELRVEAREPRQESRPETRAAESRSQSDSGVAESGGRKTVEGTILNLHNGYGFIRPHNEGDNLFFHYTDLQNVDFNSLWMGDIVMFDISSNQKGPCAKNIFRRQGRHSAGNGNHAASSQQTVGNVASVQSDQSAVLVADNGADDE</sequence>
<feature type="region of interest" description="Disordered" evidence="1">
    <location>
        <begin position="221"/>
        <end position="272"/>
    </location>
</feature>
<dbReference type="GO" id="GO:0004540">
    <property type="term" value="F:RNA nuclease activity"/>
    <property type="evidence" value="ECO:0007669"/>
    <property type="project" value="InterPro"/>
</dbReference>
<dbReference type="PANTHER" id="PTHR35458">
    <property type="entry name" value="SLR0755 PROTEIN"/>
    <property type="match status" value="1"/>
</dbReference>
<dbReference type="SUPFAM" id="SSF50249">
    <property type="entry name" value="Nucleic acid-binding proteins"/>
    <property type="match status" value="1"/>
</dbReference>
<protein>
    <submittedName>
        <fullName evidence="3">NYN domain-containing protein</fullName>
    </submittedName>
</protein>
<gene>
    <name evidence="3" type="ORF">OUO13_15935</name>
</gene>
<dbReference type="Proteomes" id="UP001150830">
    <property type="component" value="Unassembled WGS sequence"/>
</dbReference>
<dbReference type="GO" id="GO:0005829">
    <property type="term" value="C:cytosol"/>
    <property type="evidence" value="ECO:0007669"/>
    <property type="project" value="UniProtKB-ARBA"/>
</dbReference>
<dbReference type="InterPro" id="IPR012340">
    <property type="entry name" value="NA-bd_OB-fold"/>
</dbReference>
<dbReference type="RefSeq" id="WP_283174880.1">
    <property type="nucleotide sequence ID" value="NZ_JAPNOA010000056.1"/>
</dbReference>
<evidence type="ECO:0000259" key="2">
    <source>
        <dbReference type="PROSITE" id="PS51857"/>
    </source>
</evidence>
<dbReference type="SMART" id="SM00357">
    <property type="entry name" value="CSP"/>
    <property type="match status" value="1"/>
</dbReference>
<dbReference type="Pfam" id="PF01936">
    <property type="entry name" value="NYN"/>
    <property type="match status" value="1"/>
</dbReference>
<evidence type="ECO:0000256" key="1">
    <source>
        <dbReference type="SAM" id="MobiDB-lite"/>
    </source>
</evidence>
<feature type="compositionally biased region" description="Polar residues" evidence="1">
    <location>
        <begin position="345"/>
        <end position="362"/>
    </location>
</feature>
<keyword evidence="4" id="KW-1185">Reference proteome</keyword>
<reference evidence="3" key="1">
    <citation type="submission" date="2022-11" db="EMBL/GenBank/DDBJ databases">
        <title>Parathalassolutuus dongxingensis gen. nov., sp. nov., a novel member of family Oceanospirillaceae isolated from a coastal shrimp pond in Guangxi, China.</title>
        <authorList>
            <person name="Chen H."/>
        </authorList>
    </citation>
    <scope>NUCLEOTIDE SEQUENCE</scope>
    <source>
        <strain evidence="3">G-43</strain>
    </source>
</reference>
<evidence type="ECO:0000313" key="4">
    <source>
        <dbReference type="Proteomes" id="UP001150830"/>
    </source>
</evidence>
<dbReference type="Gene3D" id="3.40.50.1010">
    <property type="entry name" value="5'-nuclease"/>
    <property type="match status" value="1"/>
</dbReference>
<dbReference type="CDD" id="cd04458">
    <property type="entry name" value="CSP_CDS"/>
    <property type="match status" value="1"/>
</dbReference>
<dbReference type="AlphaFoldDB" id="A0A9X3EH69"/>
<dbReference type="InterPro" id="IPR002059">
    <property type="entry name" value="CSP_DNA-bd"/>
</dbReference>
<dbReference type="EMBL" id="JAPNOA010000056">
    <property type="protein sequence ID" value="MCY0966679.1"/>
    <property type="molecule type" value="Genomic_DNA"/>
</dbReference>
<dbReference type="PANTHER" id="PTHR35458:SF8">
    <property type="entry name" value="SLR0650 PROTEIN"/>
    <property type="match status" value="1"/>
</dbReference>
<comment type="caution">
    <text evidence="3">The sequence shown here is derived from an EMBL/GenBank/DDBJ whole genome shotgun (WGS) entry which is preliminary data.</text>
</comment>
<dbReference type="InterPro" id="IPR011129">
    <property type="entry name" value="CSD"/>
</dbReference>
<accession>A0A9X3EH69</accession>
<feature type="region of interest" description="Disordered" evidence="1">
    <location>
        <begin position="340"/>
        <end position="362"/>
    </location>
</feature>